<dbReference type="EMBL" id="CP019609">
    <property type="protein sequence ID" value="AQP52887.1"/>
    <property type="molecule type" value="Genomic_DNA"/>
</dbReference>
<dbReference type="STRING" id="633807.BW732_00710"/>
<dbReference type="OrthoDB" id="6623712at2"/>
<keyword evidence="9" id="KW-1185">Reference proteome</keyword>
<comment type="subcellular location">
    <subcellularLocation>
        <location evidence="1">Cytoplasm</location>
    </subcellularLocation>
</comment>
<proteinExistence type="predicted"/>
<protein>
    <submittedName>
        <fullName evidence="8">Uncharacterized protein</fullName>
    </submittedName>
</protein>
<dbReference type="InterPro" id="IPR033887">
    <property type="entry name" value="PTS_IIA_man"/>
</dbReference>
<dbReference type="CDD" id="cd00006">
    <property type="entry name" value="PTS_IIA_man"/>
    <property type="match status" value="1"/>
</dbReference>
<dbReference type="GO" id="GO:0016020">
    <property type="term" value="C:membrane"/>
    <property type="evidence" value="ECO:0007669"/>
    <property type="project" value="InterPro"/>
</dbReference>
<evidence type="ECO:0000256" key="3">
    <source>
        <dbReference type="ARBA" id="ARBA00022490"/>
    </source>
</evidence>
<dbReference type="RefSeq" id="WP_077274983.1">
    <property type="nucleotide sequence ID" value="NZ_CP019609.1"/>
</dbReference>
<dbReference type="InterPro" id="IPR004701">
    <property type="entry name" value="PTS_EIIA_man-typ"/>
</dbReference>
<evidence type="ECO:0000313" key="9">
    <source>
        <dbReference type="Proteomes" id="UP000188246"/>
    </source>
</evidence>
<dbReference type="Gene3D" id="3.40.50.510">
    <property type="entry name" value="Phosphotransferase system, mannose-type IIA component"/>
    <property type="match status" value="1"/>
</dbReference>
<reference evidence="8 9" key="1">
    <citation type="journal article" date="2010" name="Int. J. Syst. Evol. Microbiol.">
        <title>Vagococcus penaei sp. nov., isolated from spoilage microbiota of cooked shrimp (Penaeus vannamei).</title>
        <authorList>
            <person name="Jaffres E."/>
            <person name="Prevost H."/>
            <person name="Rossero A."/>
            <person name="Joffraud J.J."/>
            <person name="Dousset X."/>
        </authorList>
    </citation>
    <scope>NUCLEOTIDE SEQUENCE [LARGE SCALE GENOMIC DNA]</scope>
    <source>
        <strain evidence="8 9">CD276</strain>
    </source>
</reference>
<organism evidence="8 9">
    <name type="scientific">Vagococcus penaei</name>
    <dbReference type="NCBI Taxonomy" id="633807"/>
    <lineage>
        <taxon>Bacteria</taxon>
        <taxon>Bacillati</taxon>
        <taxon>Bacillota</taxon>
        <taxon>Bacilli</taxon>
        <taxon>Lactobacillales</taxon>
        <taxon>Enterococcaceae</taxon>
        <taxon>Vagococcus</taxon>
    </lineage>
</organism>
<dbReference type="AlphaFoldDB" id="A0A1Q2D3H5"/>
<keyword evidence="5" id="KW-0808">Transferase</keyword>
<dbReference type="PANTHER" id="PTHR33799:SF1">
    <property type="entry name" value="PTS SYSTEM MANNOSE-SPECIFIC EIIAB COMPONENT-RELATED"/>
    <property type="match status" value="1"/>
</dbReference>
<keyword evidence="7" id="KW-0418">Kinase</keyword>
<dbReference type="PROSITE" id="PS51096">
    <property type="entry name" value="PTS_EIIA_TYPE_4"/>
    <property type="match status" value="1"/>
</dbReference>
<keyword evidence="6" id="KW-0598">Phosphotransferase system</keyword>
<evidence type="ECO:0000256" key="2">
    <source>
        <dbReference type="ARBA" id="ARBA00022448"/>
    </source>
</evidence>
<dbReference type="InterPro" id="IPR051471">
    <property type="entry name" value="Bacterial_PTS_sugar_comp"/>
</dbReference>
<keyword evidence="2" id="KW-0813">Transport</keyword>
<evidence type="ECO:0000256" key="4">
    <source>
        <dbReference type="ARBA" id="ARBA00022597"/>
    </source>
</evidence>
<dbReference type="SUPFAM" id="SSF53062">
    <property type="entry name" value="PTS system fructose IIA component-like"/>
    <property type="match status" value="1"/>
</dbReference>
<keyword evidence="4" id="KW-0762">Sugar transport</keyword>
<dbReference type="PANTHER" id="PTHR33799">
    <property type="entry name" value="PTS PERMEASE-RELATED-RELATED"/>
    <property type="match status" value="1"/>
</dbReference>
<name>A0A1Q2D3H5_9ENTE</name>
<accession>A0A1Q2D3H5</accession>
<evidence type="ECO:0000313" key="8">
    <source>
        <dbReference type="EMBL" id="AQP52887.1"/>
    </source>
</evidence>
<evidence type="ECO:0000256" key="7">
    <source>
        <dbReference type="ARBA" id="ARBA00022777"/>
    </source>
</evidence>
<dbReference type="GO" id="GO:0016301">
    <property type="term" value="F:kinase activity"/>
    <property type="evidence" value="ECO:0007669"/>
    <property type="project" value="UniProtKB-KW"/>
</dbReference>
<evidence type="ECO:0000256" key="6">
    <source>
        <dbReference type="ARBA" id="ARBA00022683"/>
    </source>
</evidence>
<sequence length="129" mass="14143">MTSIILISHGSLCEGLKESVEMILGPQENIHTVSLLPDEEGSDFADKFDRLTSELDGDYVVFADLLGGTPANVITNKIMVGETIEAYAGMNLPMLIAYLNSEMLGEPFDLEKTKTNSVDITKYIKERLG</sequence>
<dbReference type="Proteomes" id="UP000188246">
    <property type="component" value="Chromosome"/>
</dbReference>
<dbReference type="KEGG" id="vpi:BW732_00710"/>
<dbReference type="GO" id="GO:0009401">
    <property type="term" value="P:phosphoenolpyruvate-dependent sugar phosphotransferase system"/>
    <property type="evidence" value="ECO:0007669"/>
    <property type="project" value="UniProtKB-KW"/>
</dbReference>
<dbReference type="GO" id="GO:0005737">
    <property type="term" value="C:cytoplasm"/>
    <property type="evidence" value="ECO:0007669"/>
    <property type="project" value="UniProtKB-SubCell"/>
</dbReference>
<dbReference type="Pfam" id="PF03610">
    <property type="entry name" value="EIIA-man"/>
    <property type="match status" value="1"/>
</dbReference>
<dbReference type="InterPro" id="IPR036662">
    <property type="entry name" value="PTS_EIIA_man-typ_sf"/>
</dbReference>
<gene>
    <name evidence="8" type="ORF">BW732_00710</name>
</gene>
<evidence type="ECO:0000256" key="5">
    <source>
        <dbReference type="ARBA" id="ARBA00022679"/>
    </source>
</evidence>
<evidence type="ECO:0000256" key="1">
    <source>
        <dbReference type="ARBA" id="ARBA00004496"/>
    </source>
</evidence>
<keyword evidence="3" id="KW-0963">Cytoplasm</keyword>